<keyword evidence="3" id="KW-1185">Reference proteome</keyword>
<dbReference type="Proteomes" id="UP000294933">
    <property type="component" value="Unassembled WGS sequence"/>
</dbReference>
<name>A0A4Y7Q6K4_9AGAM</name>
<evidence type="ECO:0000313" key="2">
    <source>
        <dbReference type="EMBL" id="TDL23065.1"/>
    </source>
</evidence>
<proteinExistence type="predicted"/>
<feature type="transmembrane region" description="Helical" evidence="1">
    <location>
        <begin position="155"/>
        <end position="177"/>
    </location>
</feature>
<keyword evidence="1" id="KW-1133">Transmembrane helix</keyword>
<dbReference type="VEuPathDB" id="FungiDB:BD410DRAFT_839358"/>
<accession>A0A4Y7Q6K4</accession>
<feature type="transmembrane region" description="Helical" evidence="1">
    <location>
        <begin position="117"/>
        <end position="135"/>
    </location>
</feature>
<keyword evidence="1" id="KW-0812">Transmembrane</keyword>
<evidence type="ECO:0000256" key="1">
    <source>
        <dbReference type="SAM" id="Phobius"/>
    </source>
</evidence>
<dbReference type="AlphaFoldDB" id="A0A4Y7Q6K4"/>
<dbReference type="EMBL" id="ML170172">
    <property type="protein sequence ID" value="TDL23065.1"/>
    <property type="molecule type" value="Genomic_DNA"/>
</dbReference>
<organism evidence="2 3">
    <name type="scientific">Rickenella mellea</name>
    <dbReference type="NCBI Taxonomy" id="50990"/>
    <lineage>
        <taxon>Eukaryota</taxon>
        <taxon>Fungi</taxon>
        <taxon>Dikarya</taxon>
        <taxon>Basidiomycota</taxon>
        <taxon>Agaricomycotina</taxon>
        <taxon>Agaricomycetes</taxon>
        <taxon>Hymenochaetales</taxon>
        <taxon>Rickenellaceae</taxon>
        <taxon>Rickenella</taxon>
    </lineage>
</organism>
<reference evidence="2 3" key="1">
    <citation type="submission" date="2018-06" db="EMBL/GenBank/DDBJ databases">
        <title>A transcriptomic atlas of mushroom development highlights an independent origin of complex multicellularity.</title>
        <authorList>
            <consortium name="DOE Joint Genome Institute"/>
            <person name="Krizsan K."/>
            <person name="Almasi E."/>
            <person name="Merenyi Z."/>
            <person name="Sahu N."/>
            <person name="Viragh M."/>
            <person name="Koszo T."/>
            <person name="Mondo S."/>
            <person name="Kiss B."/>
            <person name="Balint B."/>
            <person name="Kues U."/>
            <person name="Barry K."/>
            <person name="Hegedus J.C."/>
            <person name="Henrissat B."/>
            <person name="Johnson J."/>
            <person name="Lipzen A."/>
            <person name="Ohm R."/>
            <person name="Nagy I."/>
            <person name="Pangilinan J."/>
            <person name="Yan J."/>
            <person name="Xiong Y."/>
            <person name="Grigoriev I.V."/>
            <person name="Hibbett D.S."/>
            <person name="Nagy L.G."/>
        </authorList>
    </citation>
    <scope>NUCLEOTIDE SEQUENCE [LARGE SCALE GENOMIC DNA]</scope>
    <source>
        <strain evidence="2 3">SZMC22713</strain>
    </source>
</reference>
<evidence type="ECO:0000313" key="3">
    <source>
        <dbReference type="Proteomes" id="UP000294933"/>
    </source>
</evidence>
<keyword evidence="1" id="KW-0472">Membrane</keyword>
<protein>
    <submittedName>
        <fullName evidence="2">Uncharacterized protein</fullName>
    </submittedName>
</protein>
<sequence>MSPNSQPLDVVTGMEKEAKEISAFQPEGSIVASSRPSDFTITNQSTFPLNLSLLAFRLIPLTYVNTLPHGETWMSSDTTWPLPSKLISKLGVISLVVFRDRQHNRFFRSDERTQTSWLLLVVALVLSGCGLIITISLKIGEINHTKWTCKAASELFFMLSICFIQIQQALICTQIFLQSFTDWEID</sequence>
<gene>
    <name evidence="2" type="ORF">BD410DRAFT_839358</name>
</gene>